<keyword evidence="8 11" id="KW-0675">Receptor</keyword>
<dbReference type="PANTHER" id="PTHR21137:SF35">
    <property type="entry name" value="ODORANT RECEPTOR 19A-RELATED"/>
    <property type="match status" value="1"/>
</dbReference>
<feature type="transmembrane region" description="Helical" evidence="10">
    <location>
        <begin position="200"/>
        <end position="222"/>
    </location>
</feature>
<keyword evidence="3" id="KW-0716">Sensory transduction</keyword>
<name>A0A0S1TQV5_ATHDI</name>
<feature type="non-terminal residue" evidence="11">
    <location>
        <position position="1"/>
    </location>
</feature>
<evidence type="ECO:0000256" key="7">
    <source>
        <dbReference type="ARBA" id="ARBA00023136"/>
    </source>
</evidence>
<keyword evidence="9" id="KW-0807">Transducer</keyword>
<proteinExistence type="evidence at transcript level"/>
<protein>
    <submittedName>
        <fullName evidence="11">Odorant receptor 64</fullName>
    </submittedName>
</protein>
<feature type="transmembrane region" description="Helical" evidence="10">
    <location>
        <begin position="99"/>
        <end position="118"/>
    </location>
</feature>
<organism evidence="11">
    <name type="scientific">Athetis dissimilis</name>
    <name type="common">Moth</name>
    <name type="synonym">Proxenus dissimilis</name>
    <dbReference type="NCBI Taxonomy" id="1737331"/>
    <lineage>
        <taxon>Eukaryota</taxon>
        <taxon>Metazoa</taxon>
        <taxon>Ecdysozoa</taxon>
        <taxon>Arthropoda</taxon>
        <taxon>Hexapoda</taxon>
        <taxon>Insecta</taxon>
        <taxon>Pterygota</taxon>
        <taxon>Neoptera</taxon>
        <taxon>Endopterygota</taxon>
        <taxon>Lepidoptera</taxon>
        <taxon>Glossata</taxon>
        <taxon>Ditrysia</taxon>
        <taxon>Noctuoidea</taxon>
        <taxon>Noctuidae</taxon>
        <taxon>Noctuinae</taxon>
        <taxon>Athetis</taxon>
    </lineage>
</organism>
<gene>
    <name evidence="11" type="primary">OR64</name>
</gene>
<comment type="subcellular location">
    <subcellularLocation>
        <location evidence="1">Cell membrane</location>
        <topology evidence="1">Multi-pass membrane protein</topology>
    </subcellularLocation>
</comment>
<keyword evidence="5" id="KW-0552">Olfaction</keyword>
<evidence type="ECO:0000256" key="8">
    <source>
        <dbReference type="ARBA" id="ARBA00023170"/>
    </source>
</evidence>
<evidence type="ECO:0000256" key="10">
    <source>
        <dbReference type="SAM" id="Phobius"/>
    </source>
</evidence>
<evidence type="ECO:0000256" key="9">
    <source>
        <dbReference type="ARBA" id="ARBA00023224"/>
    </source>
</evidence>
<evidence type="ECO:0000313" key="11">
    <source>
        <dbReference type="EMBL" id="ALM26247.1"/>
    </source>
</evidence>
<feature type="transmembrane region" description="Helical" evidence="10">
    <location>
        <begin position="159"/>
        <end position="180"/>
    </location>
</feature>
<feature type="transmembrane region" description="Helical" evidence="10">
    <location>
        <begin position="65"/>
        <end position="87"/>
    </location>
</feature>
<dbReference type="AlphaFoldDB" id="A0A0S1TQV5"/>
<evidence type="ECO:0000256" key="1">
    <source>
        <dbReference type="ARBA" id="ARBA00004651"/>
    </source>
</evidence>
<evidence type="ECO:0000256" key="6">
    <source>
        <dbReference type="ARBA" id="ARBA00022989"/>
    </source>
</evidence>
<keyword evidence="6 10" id="KW-1133">Transmembrane helix</keyword>
<evidence type="ECO:0000256" key="4">
    <source>
        <dbReference type="ARBA" id="ARBA00022692"/>
    </source>
</evidence>
<dbReference type="GO" id="GO:0005549">
    <property type="term" value="F:odorant binding"/>
    <property type="evidence" value="ECO:0007669"/>
    <property type="project" value="InterPro"/>
</dbReference>
<keyword evidence="7 10" id="KW-0472">Membrane</keyword>
<dbReference type="PANTHER" id="PTHR21137">
    <property type="entry name" value="ODORANT RECEPTOR"/>
    <property type="match status" value="1"/>
</dbReference>
<sequence>IFLQRDLLLTSVTYGNTMGFLMCIWRKISQSKAIELAGPLEQLFFESVYRLVYMFGLSISDSSNLLYTLYSGFLMVMCSLQITLEIWHVLDEDLVLDDVISSANVIFIHFITIWKLMMMMSNKRIFKKLSKALESPSFDISTQRRKDIMNYWANTHQKYLMWLLIIAHLTMFAWHTYPLIDDVEYNLMVDVKIPFTYCQPFRYAVIYFIVGVAFHYTSMMVVMTEVIMQAYLIPLICQFNVLADCFENIFEECALEFQASFPEIDKQEFVKNNIFVEKYLKRLGDLVIQHKAILDQTMELKSILSAPMLGQLACSGLLICFVGYQASATVAENLGKFAMSLLYLSYNMFTLYLICRWCEEITVQSQHIGQSAYFSGWESGISQAPGARASIILIIARSNKPLVFLAGGTYPLSLSSYTNLVKASYSALNILLTMSHE</sequence>
<dbReference type="InterPro" id="IPR004117">
    <property type="entry name" value="7tm6_olfct_rcpt"/>
</dbReference>
<dbReference type="GO" id="GO:0007165">
    <property type="term" value="P:signal transduction"/>
    <property type="evidence" value="ECO:0007669"/>
    <property type="project" value="UniProtKB-KW"/>
</dbReference>
<dbReference type="Pfam" id="PF02949">
    <property type="entry name" value="7tm_6"/>
    <property type="match status" value="1"/>
</dbReference>
<keyword evidence="4 10" id="KW-0812">Transmembrane</keyword>
<evidence type="ECO:0000256" key="5">
    <source>
        <dbReference type="ARBA" id="ARBA00022725"/>
    </source>
</evidence>
<keyword evidence="2" id="KW-1003">Cell membrane</keyword>
<dbReference type="EMBL" id="KR935755">
    <property type="protein sequence ID" value="ALM26247.1"/>
    <property type="molecule type" value="mRNA"/>
</dbReference>
<accession>A0A0S1TQV5</accession>
<dbReference type="GO" id="GO:0005886">
    <property type="term" value="C:plasma membrane"/>
    <property type="evidence" value="ECO:0007669"/>
    <property type="project" value="UniProtKB-SubCell"/>
</dbReference>
<evidence type="ECO:0000256" key="3">
    <source>
        <dbReference type="ARBA" id="ARBA00022606"/>
    </source>
</evidence>
<evidence type="ECO:0000256" key="2">
    <source>
        <dbReference type="ARBA" id="ARBA00022475"/>
    </source>
</evidence>
<dbReference type="GO" id="GO:0004984">
    <property type="term" value="F:olfactory receptor activity"/>
    <property type="evidence" value="ECO:0007669"/>
    <property type="project" value="InterPro"/>
</dbReference>
<reference evidence="11" key="1">
    <citation type="journal article" date="2016" name="PLoS ONE">
        <title>Identification of Putative Chemosensory Receptor Genes from the Athetis dissimilis Antennal Transcriptome.</title>
        <authorList>
            <person name="Dong J."/>
            <person name="Song Y."/>
            <person name="Li W."/>
            <person name="Shi J."/>
            <person name="Wang Z."/>
        </authorList>
    </citation>
    <scope>NUCLEOTIDE SEQUENCE</scope>
    <source>
        <tissue evidence="11">Antenna</tissue>
    </source>
</reference>